<feature type="coiled-coil region" evidence="1">
    <location>
        <begin position="23"/>
        <end position="64"/>
    </location>
</feature>
<protein>
    <recommendedName>
        <fullName evidence="4">Cell division protein ZapB</fullName>
    </recommendedName>
</protein>
<dbReference type="Proteomes" id="UP000294830">
    <property type="component" value="Unassembled WGS sequence"/>
</dbReference>
<evidence type="ECO:0000256" key="1">
    <source>
        <dbReference type="SAM" id="Coils"/>
    </source>
</evidence>
<proteinExistence type="predicted"/>
<gene>
    <name evidence="2" type="ORF">CLV25_10611</name>
</gene>
<dbReference type="EMBL" id="SLWB01000006">
    <property type="protein sequence ID" value="TCN68431.1"/>
    <property type="molecule type" value="Genomic_DNA"/>
</dbReference>
<sequence>MSENRIDIVFKLKAKIYRLISTYESLKEKHAEALSQVARLEKELAMKEKDLKMLRNENEKLKLAKAFTSSDESKEAKLQISKIVREIDKCIALLNK</sequence>
<dbReference type="RefSeq" id="WP_131839020.1">
    <property type="nucleotide sequence ID" value="NZ_SLWB01000006.1"/>
</dbReference>
<evidence type="ECO:0000313" key="2">
    <source>
        <dbReference type="EMBL" id="TCN68431.1"/>
    </source>
</evidence>
<name>A0A4R2EIW9_9BACT</name>
<dbReference type="OrthoDB" id="1467932at2"/>
<dbReference type="AlphaFoldDB" id="A0A4R2EIW9"/>
<reference evidence="2 3" key="1">
    <citation type="submission" date="2019-03" db="EMBL/GenBank/DDBJ databases">
        <title>Genomic Encyclopedia of Archaeal and Bacterial Type Strains, Phase II (KMG-II): from individual species to whole genera.</title>
        <authorList>
            <person name="Goeker M."/>
        </authorList>
    </citation>
    <scope>NUCLEOTIDE SEQUENCE [LARGE SCALE GENOMIC DNA]</scope>
    <source>
        <strain evidence="2 3">RL-C</strain>
    </source>
</reference>
<evidence type="ECO:0008006" key="4">
    <source>
        <dbReference type="Google" id="ProtNLM"/>
    </source>
</evidence>
<keyword evidence="3" id="KW-1185">Reference proteome</keyword>
<comment type="caution">
    <text evidence="2">The sequence shown here is derived from an EMBL/GenBank/DDBJ whole genome shotgun (WGS) entry which is preliminary data.</text>
</comment>
<evidence type="ECO:0000313" key="3">
    <source>
        <dbReference type="Proteomes" id="UP000294830"/>
    </source>
</evidence>
<accession>A0A4R2EIW9</accession>
<keyword evidence="1" id="KW-0175">Coiled coil</keyword>
<organism evidence="2 3">
    <name type="scientific">Acetobacteroides hydrogenigenes</name>
    <dbReference type="NCBI Taxonomy" id="979970"/>
    <lineage>
        <taxon>Bacteria</taxon>
        <taxon>Pseudomonadati</taxon>
        <taxon>Bacteroidota</taxon>
        <taxon>Bacteroidia</taxon>
        <taxon>Bacteroidales</taxon>
        <taxon>Rikenellaceae</taxon>
        <taxon>Acetobacteroides</taxon>
    </lineage>
</organism>